<accession>A0ABZ3FUF8</accession>
<dbReference type="Proteomes" id="UP001442841">
    <property type="component" value="Chromosome"/>
</dbReference>
<sequence length="113" mass="12442">MTFSGLSDKEILQIAFEFLGLEKFLAGGSDVEYRLRNCDGSLRDEPTIELRAEDVGAFIRREALPSLEGVEAVREAASLLSMNLLEDLADASPPSRCGLRRTPHGDVQWFGEA</sequence>
<gene>
    <name evidence="1" type="ORF">AADG42_16350</name>
</gene>
<dbReference type="EMBL" id="CP154795">
    <property type="protein sequence ID" value="XAN08810.1"/>
    <property type="molecule type" value="Genomic_DNA"/>
</dbReference>
<name>A0ABZ3FUF8_9ACTN</name>
<keyword evidence="2" id="KW-1185">Reference proteome</keyword>
<reference evidence="1 2" key="1">
    <citation type="submission" date="2024-04" db="EMBL/GenBank/DDBJ databases">
        <title>Isolation of an actinomycete strain from pig manure.</title>
        <authorList>
            <person name="Gong T."/>
            <person name="Yu Z."/>
            <person name="An M."/>
            <person name="Wei C."/>
            <person name="Yang W."/>
            <person name="Liu L."/>
        </authorList>
    </citation>
    <scope>NUCLEOTIDE SEQUENCE [LARGE SCALE GENOMIC DNA]</scope>
    <source>
        <strain evidence="1 2">ZF39</strain>
    </source>
</reference>
<protein>
    <submittedName>
        <fullName evidence="1">Uncharacterized protein</fullName>
    </submittedName>
</protein>
<dbReference type="RefSeq" id="WP_425310238.1">
    <property type="nucleotide sequence ID" value="NZ_CP154795.1"/>
</dbReference>
<proteinExistence type="predicted"/>
<evidence type="ECO:0000313" key="1">
    <source>
        <dbReference type="EMBL" id="XAN08810.1"/>
    </source>
</evidence>
<evidence type="ECO:0000313" key="2">
    <source>
        <dbReference type="Proteomes" id="UP001442841"/>
    </source>
</evidence>
<organism evidence="1 2">
    <name type="scientific">Ammonicoccus fulvus</name>
    <dbReference type="NCBI Taxonomy" id="3138240"/>
    <lineage>
        <taxon>Bacteria</taxon>
        <taxon>Bacillati</taxon>
        <taxon>Actinomycetota</taxon>
        <taxon>Actinomycetes</taxon>
        <taxon>Propionibacteriales</taxon>
        <taxon>Propionibacteriaceae</taxon>
        <taxon>Ammonicoccus</taxon>
    </lineage>
</organism>